<evidence type="ECO:0000313" key="3">
    <source>
        <dbReference type="Proteomes" id="UP000054937"/>
    </source>
</evidence>
<reference evidence="2 3" key="1">
    <citation type="journal article" date="2015" name="Sci. Rep.">
        <title>Genome of the facultative scuticociliatosis pathogen Pseudocohnilembus persalinus provides insight into its virulence through horizontal gene transfer.</title>
        <authorList>
            <person name="Xiong J."/>
            <person name="Wang G."/>
            <person name="Cheng J."/>
            <person name="Tian M."/>
            <person name="Pan X."/>
            <person name="Warren A."/>
            <person name="Jiang C."/>
            <person name="Yuan D."/>
            <person name="Miao W."/>
        </authorList>
    </citation>
    <scope>NUCLEOTIDE SEQUENCE [LARGE SCALE GENOMIC DNA]</scope>
    <source>
        <strain evidence="2">36N120E</strain>
    </source>
</reference>
<proteinExistence type="predicted"/>
<dbReference type="EMBL" id="LDAU01000251">
    <property type="protein sequence ID" value="KRW98385.1"/>
    <property type="molecule type" value="Genomic_DNA"/>
</dbReference>
<dbReference type="InParanoid" id="A0A0V0Q876"/>
<evidence type="ECO:0000313" key="2">
    <source>
        <dbReference type="EMBL" id="KRW98385.1"/>
    </source>
</evidence>
<dbReference type="Proteomes" id="UP000054937">
    <property type="component" value="Unassembled WGS sequence"/>
</dbReference>
<dbReference type="OrthoDB" id="284567at2759"/>
<gene>
    <name evidence="2" type="ORF">PPERSA_12864</name>
</gene>
<accession>A0A0V0Q876</accession>
<protein>
    <recommendedName>
        <fullName evidence="4">Transmembrane protein</fullName>
    </recommendedName>
</protein>
<sequence length="119" mass="14205">MVYTKVLFNNIKEYTPSFIKTVPYSQVTKPQFVKRAQVVTKLNASPQMKRFWRGFRNNVQIYPWAWQLVVLGIAYGFYAVTYYPWLAVYRGVNQERTIDAAIEREKQWAQKQAEQEEEE</sequence>
<evidence type="ECO:0008006" key="4">
    <source>
        <dbReference type="Google" id="ProtNLM"/>
    </source>
</evidence>
<keyword evidence="1" id="KW-0812">Transmembrane</keyword>
<evidence type="ECO:0000256" key="1">
    <source>
        <dbReference type="SAM" id="Phobius"/>
    </source>
</evidence>
<feature type="transmembrane region" description="Helical" evidence="1">
    <location>
        <begin position="64"/>
        <end position="86"/>
    </location>
</feature>
<keyword evidence="1" id="KW-0472">Membrane</keyword>
<keyword evidence="1" id="KW-1133">Transmembrane helix</keyword>
<comment type="caution">
    <text evidence="2">The sequence shown here is derived from an EMBL/GenBank/DDBJ whole genome shotgun (WGS) entry which is preliminary data.</text>
</comment>
<dbReference type="OMA" id="PWLAVYR"/>
<keyword evidence="3" id="KW-1185">Reference proteome</keyword>
<dbReference type="AlphaFoldDB" id="A0A0V0Q876"/>
<organism evidence="2 3">
    <name type="scientific">Pseudocohnilembus persalinus</name>
    <name type="common">Ciliate</name>
    <dbReference type="NCBI Taxonomy" id="266149"/>
    <lineage>
        <taxon>Eukaryota</taxon>
        <taxon>Sar</taxon>
        <taxon>Alveolata</taxon>
        <taxon>Ciliophora</taxon>
        <taxon>Intramacronucleata</taxon>
        <taxon>Oligohymenophorea</taxon>
        <taxon>Scuticociliatia</taxon>
        <taxon>Philasterida</taxon>
        <taxon>Pseudocohnilembidae</taxon>
        <taxon>Pseudocohnilembus</taxon>
    </lineage>
</organism>
<name>A0A0V0Q876_PSEPJ</name>